<evidence type="ECO:0000313" key="4">
    <source>
        <dbReference type="Proteomes" id="UP001596528"/>
    </source>
</evidence>
<keyword evidence="1" id="KW-0238">DNA-binding</keyword>
<gene>
    <name evidence="3" type="ORF">ACFQWB_03385</name>
</gene>
<dbReference type="InterPro" id="IPR036388">
    <property type="entry name" value="WH-like_DNA-bd_sf"/>
</dbReference>
<dbReference type="InterPro" id="IPR039422">
    <property type="entry name" value="MarR/SlyA-like"/>
</dbReference>
<dbReference type="InterPro" id="IPR036390">
    <property type="entry name" value="WH_DNA-bd_sf"/>
</dbReference>
<dbReference type="SUPFAM" id="SSF46785">
    <property type="entry name" value="Winged helix' DNA-binding domain"/>
    <property type="match status" value="1"/>
</dbReference>
<dbReference type="InterPro" id="IPR022689">
    <property type="entry name" value="Iron_dep_repressor"/>
</dbReference>
<dbReference type="Pfam" id="PF01047">
    <property type="entry name" value="MarR"/>
    <property type="match status" value="1"/>
</dbReference>
<dbReference type="PANTHER" id="PTHR33164">
    <property type="entry name" value="TRANSCRIPTIONAL REGULATOR, MARR FAMILY"/>
    <property type="match status" value="1"/>
</dbReference>
<dbReference type="PRINTS" id="PR00598">
    <property type="entry name" value="HTHMARR"/>
</dbReference>
<dbReference type="EMBL" id="JBHTGQ010000008">
    <property type="protein sequence ID" value="MFC7748989.1"/>
    <property type="molecule type" value="Genomic_DNA"/>
</dbReference>
<evidence type="ECO:0000313" key="3">
    <source>
        <dbReference type="EMBL" id="MFC7748989.1"/>
    </source>
</evidence>
<dbReference type="Gene3D" id="1.10.10.10">
    <property type="entry name" value="Winged helix-like DNA-binding domain superfamily/Winged helix DNA-binding domain"/>
    <property type="match status" value="1"/>
</dbReference>
<reference evidence="4" key="1">
    <citation type="journal article" date="2019" name="Int. J. Syst. Evol. Microbiol.">
        <title>The Global Catalogue of Microorganisms (GCM) 10K type strain sequencing project: providing services to taxonomists for standard genome sequencing and annotation.</title>
        <authorList>
            <consortium name="The Broad Institute Genomics Platform"/>
            <consortium name="The Broad Institute Genome Sequencing Center for Infectious Disease"/>
            <person name="Wu L."/>
            <person name="Ma J."/>
        </authorList>
    </citation>
    <scope>NUCLEOTIDE SEQUENCE [LARGE SCALE GENOMIC DNA]</scope>
    <source>
        <strain evidence="4">JCM 18657</strain>
    </source>
</reference>
<dbReference type="SMART" id="SM00529">
    <property type="entry name" value="HTH_DTXR"/>
    <property type="match status" value="1"/>
</dbReference>
<evidence type="ECO:0000256" key="1">
    <source>
        <dbReference type="ARBA" id="ARBA00023125"/>
    </source>
</evidence>
<dbReference type="PANTHER" id="PTHR33164:SF99">
    <property type="entry name" value="MARR FAMILY REGULATORY PROTEIN"/>
    <property type="match status" value="1"/>
</dbReference>
<dbReference type="RefSeq" id="WP_138790258.1">
    <property type="nucleotide sequence ID" value="NZ_JBHTGQ010000008.1"/>
</dbReference>
<keyword evidence="4" id="KW-1185">Reference proteome</keyword>
<sequence>MDDRVERIYVALKQFKRNMESELLQNIDADITGPQMFMLCSISQQEKCRLAQLADRMEVKPSAITVMIDRLEKPGYVKRVPDPSDRRSTLVEITPAGQEVLEKAIRKRNEILRSYLSRLQPEEVELFAELLEKLANHRNDASDGHQ</sequence>
<dbReference type="SMART" id="SM00347">
    <property type="entry name" value="HTH_MARR"/>
    <property type="match status" value="1"/>
</dbReference>
<dbReference type="Proteomes" id="UP001596528">
    <property type="component" value="Unassembled WGS sequence"/>
</dbReference>
<feature type="domain" description="HTH marR-type" evidence="2">
    <location>
        <begin position="5"/>
        <end position="136"/>
    </location>
</feature>
<accession>A0ABW2V2C7</accession>
<name>A0ABW2V2C7_9BACL</name>
<dbReference type="InterPro" id="IPR000835">
    <property type="entry name" value="HTH_MarR-typ"/>
</dbReference>
<comment type="caution">
    <text evidence="3">The sequence shown here is derived from an EMBL/GenBank/DDBJ whole genome shotgun (WGS) entry which is preliminary data.</text>
</comment>
<proteinExistence type="predicted"/>
<evidence type="ECO:0000259" key="2">
    <source>
        <dbReference type="PROSITE" id="PS50995"/>
    </source>
</evidence>
<protein>
    <submittedName>
        <fullName evidence="3">MarR family winged helix-turn-helix transcriptional regulator</fullName>
    </submittedName>
</protein>
<organism evidence="3 4">
    <name type="scientific">Paenibacillus thermoaerophilus</name>
    <dbReference type="NCBI Taxonomy" id="1215385"/>
    <lineage>
        <taxon>Bacteria</taxon>
        <taxon>Bacillati</taxon>
        <taxon>Bacillota</taxon>
        <taxon>Bacilli</taxon>
        <taxon>Bacillales</taxon>
        <taxon>Paenibacillaceae</taxon>
        <taxon>Paenibacillus</taxon>
    </lineage>
</organism>
<dbReference type="PROSITE" id="PS50995">
    <property type="entry name" value="HTH_MARR_2"/>
    <property type="match status" value="1"/>
</dbReference>